<evidence type="ECO:0008006" key="4">
    <source>
        <dbReference type="Google" id="ProtNLM"/>
    </source>
</evidence>
<comment type="caution">
    <text evidence="2">The sequence shown here is derived from an EMBL/GenBank/DDBJ whole genome shotgun (WGS) entry which is preliminary data.</text>
</comment>
<protein>
    <recommendedName>
        <fullName evidence="4">Lipoprotein</fullName>
    </recommendedName>
</protein>
<evidence type="ECO:0000313" key="3">
    <source>
        <dbReference type="Proteomes" id="UP001250662"/>
    </source>
</evidence>
<keyword evidence="3" id="KW-1185">Reference proteome</keyword>
<evidence type="ECO:0000313" key="2">
    <source>
        <dbReference type="EMBL" id="MDT0621215.1"/>
    </source>
</evidence>
<reference evidence="2 3" key="1">
    <citation type="submission" date="2023-09" db="EMBL/GenBank/DDBJ databases">
        <authorList>
            <person name="Rey-Velasco X."/>
        </authorList>
    </citation>
    <scope>NUCLEOTIDE SEQUENCE [LARGE SCALE GENOMIC DNA]</scope>
    <source>
        <strain evidence="2 3">P007</strain>
    </source>
</reference>
<name>A0ABU3BGB4_9FLAO</name>
<sequence>MKKNLKKVQKLMLISLACLTLFSCDKNEEESDEIISNELVITQTELQFSDESEMISEEITAIAEDVYATDEIIYTSKGSYFSDYLPECVTITTVVTETSREKTIDFGEGCELPNGNILGGIISLSYARDMELAEKTITLNLEKFTFNSVSIEGGANILRVRSNENGNPQSTADASFSAVWPEGETATFEGERTREWIEGYGSGFWGDNVFLITGKRTFNNKVGNTFEKEVLSPLRRELSCRFIVSGVLSISRNNANVSLDFGDGECDAKGTLTYTDGSSDEVFLRRFLKN</sequence>
<keyword evidence="1" id="KW-0732">Signal</keyword>
<dbReference type="Proteomes" id="UP001250662">
    <property type="component" value="Unassembled WGS sequence"/>
</dbReference>
<dbReference type="EMBL" id="JAVRHU010000001">
    <property type="protein sequence ID" value="MDT0621215.1"/>
    <property type="molecule type" value="Genomic_DNA"/>
</dbReference>
<organism evidence="2 3">
    <name type="scientific">Croceitalea vernalis</name>
    <dbReference type="NCBI Taxonomy" id="3075599"/>
    <lineage>
        <taxon>Bacteria</taxon>
        <taxon>Pseudomonadati</taxon>
        <taxon>Bacteroidota</taxon>
        <taxon>Flavobacteriia</taxon>
        <taxon>Flavobacteriales</taxon>
        <taxon>Flavobacteriaceae</taxon>
        <taxon>Croceitalea</taxon>
    </lineage>
</organism>
<evidence type="ECO:0000256" key="1">
    <source>
        <dbReference type="SAM" id="SignalP"/>
    </source>
</evidence>
<accession>A0ABU3BGB4</accession>
<proteinExistence type="predicted"/>
<gene>
    <name evidence="2" type="ORF">RM520_06245</name>
</gene>
<feature type="chain" id="PRO_5046667778" description="Lipoprotein" evidence="1">
    <location>
        <begin position="24"/>
        <end position="290"/>
    </location>
</feature>
<dbReference type="RefSeq" id="WP_311384845.1">
    <property type="nucleotide sequence ID" value="NZ_JAVRHU010000001.1"/>
</dbReference>
<dbReference type="PROSITE" id="PS51257">
    <property type="entry name" value="PROKAR_LIPOPROTEIN"/>
    <property type="match status" value="1"/>
</dbReference>
<feature type="signal peptide" evidence="1">
    <location>
        <begin position="1"/>
        <end position="23"/>
    </location>
</feature>